<dbReference type="GO" id="GO:0008253">
    <property type="term" value="F:5'-nucleotidase activity"/>
    <property type="evidence" value="ECO:0007669"/>
    <property type="project" value="UniProtKB-EC"/>
</dbReference>
<keyword evidence="1" id="KW-0378">Hydrolase</keyword>
<dbReference type="InterPro" id="IPR036412">
    <property type="entry name" value="HAD-like_sf"/>
</dbReference>
<dbReference type="GO" id="GO:0004713">
    <property type="term" value="F:protein tyrosine kinase activity"/>
    <property type="evidence" value="ECO:0007669"/>
    <property type="project" value="TreeGrafter"/>
</dbReference>
<dbReference type="Pfam" id="PF13419">
    <property type="entry name" value="HAD_2"/>
    <property type="match status" value="1"/>
</dbReference>
<gene>
    <name evidence="2" type="ORF">B9R14_12805</name>
    <name evidence="1" type="ORF">HVS_08680</name>
</gene>
<dbReference type="InterPro" id="IPR050155">
    <property type="entry name" value="HAD-like_hydrolase_sf"/>
</dbReference>
<sequence length="216" mass="24154">MRYEYIFFDLDGTIIDSSEGVTSSVAYALEKYNIKVSDKKELYKFIGPPIIESFQNFYGFSKEKAGEALKYYREHYKEKGVFQNTLYPGIEDLIKALKDDNRTLIIATSKPEVYAKQILEDFGIAKFFTHIAGSTLDGTRLTKSDVMKYAVEISDIKDFSKAVMIGDREYDVLGAKEMGLSSIGVLYGFGSKEELEKAGADFIAASAQDIGKILLG</sequence>
<dbReference type="EMBL" id="NEMB01000003">
    <property type="protein sequence ID" value="PQQ67540.1"/>
    <property type="molecule type" value="Genomic_DNA"/>
</dbReference>
<evidence type="ECO:0000313" key="4">
    <source>
        <dbReference type="Proteomes" id="UP000239720"/>
    </source>
</evidence>
<organism evidence="1 3">
    <name type="scientific">Acetivibrio saccincola</name>
    <dbReference type="NCBI Taxonomy" id="1677857"/>
    <lineage>
        <taxon>Bacteria</taxon>
        <taxon>Bacillati</taxon>
        <taxon>Bacillota</taxon>
        <taxon>Clostridia</taxon>
        <taxon>Eubacteriales</taxon>
        <taxon>Oscillospiraceae</taxon>
        <taxon>Acetivibrio</taxon>
    </lineage>
</organism>
<dbReference type="InterPro" id="IPR023214">
    <property type="entry name" value="HAD_sf"/>
</dbReference>
<dbReference type="EMBL" id="CP025197">
    <property type="protein sequence ID" value="AUG57644.1"/>
    <property type="molecule type" value="Genomic_DNA"/>
</dbReference>
<accession>A0A2K9EBW4</accession>
<name>A0A2K9EBW4_9FIRM</name>
<dbReference type="SFLD" id="SFLDS00003">
    <property type="entry name" value="Haloacid_Dehalogenase"/>
    <property type="match status" value="1"/>
</dbReference>
<dbReference type="InterPro" id="IPR023198">
    <property type="entry name" value="PGP-like_dom2"/>
</dbReference>
<dbReference type="OrthoDB" id="9807630at2"/>
<dbReference type="SFLD" id="SFLDG01129">
    <property type="entry name" value="C1.5:_HAD__Beta-PGM__Phosphata"/>
    <property type="match status" value="1"/>
</dbReference>
<dbReference type="SFLD" id="SFLDG01135">
    <property type="entry name" value="C1.5.6:_HAD__Beta-PGM__Phospha"/>
    <property type="match status" value="1"/>
</dbReference>
<reference evidence="2 4" key="2">
    <citation type="journal article" date="2018" name="Syst. Appl. Microbiol.">
        <title>Characterization and high-quality draft genome sequence of Herbivorax saccincola A7, an anaerobic, alkaliphilic, thermophilic, cellulolytic, and xylanolytic bacterium.</title>
        <authorList>
            <person name="Aikawa S."/>
            <person name="Baramee S."/>
            <person name="Sermsathanaswadi J."/>
            <person name="Thianheng P."/>
            <person name="Tachaapaikoon C."/>
            <person name="Shikata A."/>
            <person name="Waeonukul R."/>
            <person name="Pason P."/>
            <person name="Ratanakhanokchai K."/>
            <person name="Kosugi A."/>
        </authorList>
    </citation>
    <scope>NUCLEOTIDE SEQUENCE [LARGE SCALE GENOMIC DNA]</scope>
    <source>
        <strain evidence="2 4">A7</strain>
    </source>
</reference>
<dbReference type="Proteomes" id="UP000233534">
    <property type="component" value="Chromosome"/>
</dbReference>
<dbReference type="EC" id="3.1.3.5" evidence="1"/>
<dbReference type="GO" id="GO:0005829">
    <property type="term" value="C:cytosol"/>
    <property type="evidence" value="ECO:0007669"/>
    <property type="project" value="TreeGrafter"/>
</dbReference>
<protein>
    <submittedName>
        <fullName evidence="1">5'-nucleotidase</fullName>
        <ecNumber evidence="1">3.1.3.5</ecNumber>
    </submittedName>
    <submittedName>
        <fullName evidence="2">Phosphoglycolate phosphatase</fullName>
    </submittedName>
</protein>
<dbReference type="InterPro" id="IPR041492">
    <property type="entry name" value="HAD_2"/>
</dbReference>
<dbReference type="KEGG" id="hsc:HVS_08680"/>
<dbReference type="FunFam" id="3.40.50.1000:FF:000022">
    <property type="entry name" value="Phosphoglycolate phosphatase"/>
    <property type="match status" value="1"/>
</dbReference>
<keyword evidence="3" id="KW-1185">Reference proteome</keyword>
<evidence type="ECO:0000313" key="1">
    <source>
        <dbReference type="EMBL" id="AUG57644.1"/>
    </source>
</evidence>
<evidence type="ECO:0000313" key="2">
    <source>
        <dbReference type="EMBL" id="PQQ67540.1"/>
    </source>
</evidence>
<dbReference type="CDD" id="cd04302">
    <property type="entry name" value="HAD_5NT"/>
    <property type="match status" value="1"/>
</dbReference>
<dbReference type="Proteomes" id="UP000239720">
    <property type="component" value="Unassembled WGS sequence"/>
</dbReference>
<dbReference type="AlphaFoldDB" id="A0A2K9EBW4"/>
<dbReference type="PANTHER" id="PTHR43434:SF20">
    <property type="entry name" value="5'-NUCLEOTIDASE"/>
    <property type="match status" value="1"/>
</dbReference>
<dbReference type="SUPFAM" id="SSF56784">
    <property type="entry name" value="HAD-like"/>
    <property type="match status" value="1"/>
</dbReference>
<dbReference type="Gene3D" id="1.10.150.240">
    <property type="entry name" value="Putative phosphatase, domain 2"/>
    <property type="match status" value="1"/>
</dbReference>
<dbReference type="PANTHER" id="PTHR43434">
    <property type="entry name" value="PHOSPHOGLYCOLATE PHOSPHATASE"/>
    <property type="match status" value="1"/>
</dbReference>
<evidence type="ECO:0000313" key="3">
    <source>
        <dbReference type="Proteomes" id="UP000233534"/>
    </source>
</evidence>
<reference evidence="1 3" key="1">
    <citation type="submission" date="2017-12" db="EMBL/GenBank/DDBJ databases">
        <title>Complete genome sequence of Herbivorax saccincola GGR1, a novel Cellulosome-producing hydrolytic bacterium in a thermophilic biogas plant, established by Illumina and Nanopore MinION sequencing.</title>
        <authorList>
            <person name="Pechtl A."/>
            <person name="Ruckert C."/>
            <person name="Koeck D.E."/>
            <person name="Maus I."/>
            <person name="Winkler A."/>
            <person name="Kalinowski J."/>
            <person name="Puhler A."/>
            <person name="Schwarz W.W."/>
            <person name="Zverlov V.V."/>
            <person name="Schluter A."/>
            <person name="Liebl W."/>
        </authorList>
    </citation>
    <scope>NUCLEOTIDE SEQUENCE [LARGE SCALE GENOMIC DNA]</scope>
    <source>
        <strain evidence="1">GGR1</strain>
        <strain evidence="3">SR1</strain>
    </source>
</reference>
<dbReference type="RefSeq" id="WP_101301221.1">
    <property type="nucleotide sequence ID" value="NZ_CP025197.1"/>
</dbReference>
<dbReference type="Gene3D" id="3.40.50.1000">
    <property type="entry name" value="HAD superfamily/HAD-like"/>
    <property type="match status" value="1"/>
</dbReference>
<proteinExistence type="predicted"/>